<evidence type="ECO:0000256" key="1">
    <source>
        <dbReference type="SAM" id="MobiDB-lite"/>
    </source>
</evidence>
<evidence type="ECO:0000313" key="2">
    <source>
        <dbReference type="EMBL" id="GIY41452.1"/>
    </source>
</evidence>
<dbReference type="Proteomes" id="UP001054945">
    <property type="component" value="Unassembled WGS sequence"/>
</dbReference>
<feature type="region of interest" description="Disordered" evidence="1">
    <location>
        <begin position="40"/>
        <end position="59"/>
    </location>
</feature>
<keyword evidence="3" id="KW-1185">Reference proteome</keyword>
<sequence>MRVGGRRVLETRGGALFGPDCLQPEMMMIVSANARRALVYPPGPPPGGGKRGGASDPGNYRYRVPFPTPLSFLLGGTSKVCGVVSHSRRINAGSDLMERNLLMGVRGWRSGIKPSKLMGDALSGAIPS</sequence>
<dbReference type="EMBL" id="BPLR01010716">
    <property type="protein sequence ID" value="GIY41452.1"/>
    <property type="molecule type" value="Genomic_DNA"/>
</dbReference>
<accession>A0AAV4T7Q0</accession>
<reference evidence="2 3" key="1">
    <citation type="submission" date="2021-06" db="EMBL/GenBank/DDBJ databases">
        <title>Caerostris extrusa draft genome.</title>
        <authorList>
            <person name="Kono N."/>
            <person name="Arakawa K."/>
        </authorList>
    </citation>
    <scope>NUCLEOTIDE SEQUENCE [LARGE SCALE GENOMIC DNA]</scope>
</reference>
<dbReference type="AlphaFoldDB" id="A0AAV4T7Q0"/>
<comment type="caution">
    <text evidence="2">The sequence shown here is derived from an EMBL/GenBank/DDBJ whole genome shotgun (WGS) entry which is preliminary data.</text>
</comment>
<protein>
    <submittedName>
        <fullName evidence="2">Uncharacterized protein</fullName>
    </submittedName>
</protein>
<proteinExistence type="predicted"/>
<gene>
    <name evidence="2" type="ORF">CEXT_74531</name>
</gene>
<name>A0AAV4T7Q0_CAEEX</name>
<evidence type="ECO:0000313" key="3">
    <source>
        <dbReference type="Proteomes" id="UP001054945"/>
    </source>
</evidence>
<organism evidence="2 3">
    <name type="scientific">Caerostris extrusa</name>
    <name type="common">Bark spider</name>
    <name type="synonym">Caerostris bankana</name>
    <dbReference type="NCBI Taxonomy" id="172846"/>
    <lineage>
        <taxon>Eukaryota</taxon>
        <taxon>Metazoa</taxon>
        <taxon>Ecdysozoa</taxon>
        <taxon>Arthropoda</taxon>
        <taxon>Chelicerata</taxon>
        <taxon>Arachnida</taxon>
        <taxon>Araneae</taxon>
        <taxon>Araneomorphae</taxon>
        <taxon>Entelegynae</taxon>
        <taxon>Araneoidea</taxon>
        <taxon>Araneidae</taxon>
        <taxon>Caerostris</taxon>
    </lineage>
</organism>